<reference evidence="3" key="1">
    <citation type="submission" date="2020-04" db="EMBL/GenBank/DDBJ databases">
        <authorList>
            <person name="Kittiwongwattana C."/>
        </authorList>
    </citation>
    <scope>NUCLEOTIDE SEQUENCE [LARGE SCALE GENOMIC DNA]</scope>
    <source>
        <strain evidence="3">1310</strain>
    </source>
</reference>
<dbReference type="RefSeq" id="WP_168803804.1">
    <property type="nucleotide sequence ID" value="NZ_CP051205.1"/>
</dbReference>
<sequence length="141" mass="15952">MMKKVFALLLIGCLWLASIAQAQVKRYSWQQQDTAWQLVVTNKQSLQEKNKTIIFSLMKTVGARVLQKVTGVGKLNAEGDTESFTDEDNIAIDALEYIYETAGSYISVKLPYDKVGLAFVELHDKRKDTAVRLLMKQAIHK</sequence>
<keyword evidence="1" id="KW-0732">Signal</keyword>
<gene>
    <name evidence="2" type="ORF">HF329_09585</name>
</gene>
<feature type="chain" id="PRO_5042163947" description="DUF4468 domain-containing protein" evidence="1">
    <location>
        <begin position="23"/>
        <end position="141"/>
    </location>
</feature>
<feature type="signal peptide" evidence="1">
    <location>
        <begin position="1"/>
        <end position="22"/>
    </location>
</feature>
<evidence type="ECO:0000313" key="3">
    <source>
        <dbReference type="Proteomes" id="UP000502421"/>
    </source>
</evidence>
<dbReference type="AlphaFoldDB" id="A0AAE7D6B3"/>
<accession>A0AAE7D6B3</accession>
<proteinExistence type="predicted"/>
<evidence type="ECO:0000313" key="2">
    <source>
        <dbReference type="EMBL" id="QJB31545.1"/>
    </source>
</evidence>
<evidence type="ECO:0008006" key="4">
    <source>
        <dbReference type="Google" id="ProtNLM"/>
    </source>
</evidence>
<dbReference type="EMBL" id="CP051205">
    <property type="protein sequence ID" value="QJB31545.1"/>
    <property type="molecule type" value="Genomic_DNA"/>
</dbReference>
<name>A0AAE7D6B3_9BACT</name>
<organism evidence="2 3">
    <name type="scientific">Chitinophaga oryzae</name>
    <dbReference type="NCBI Taxonomy" id="2725414"/>
    <lineage>
        <taxon>Bacteria</taxon>
        <taxon>Pseudomonadati</taxon>
        <taxon>Bacteroidota</taxon>
        <taxon>Chitinophagia</taxon>
        <taxon>Chitinophagales</taxon>
        <taxon>Chitinophagaceae</taxon>
        <taxon>Chitinophaga</taxon>
    </lineage>
</organism>
<dbReference type="Proteomes" id="UP000502421">
    <property type="component" value="Chromosome"/>
</dbReference>
<dbReference type="KEGG" id="coy:HF329_09585"/>
<evidence type="ECO:0000256" key="1">
    <source>
        <dbReference type="SAM" id="SignalP"/>
    </source>
</evidence>
<protein>
    <recommendedName>
        <fullName evidence="4">DUF4468 domain-containing protein</fullName>
    </recommendedName>
</protein>